<dbReference type="CDD" id="cd00146">
    <property type="entry name" value="PKD"/>
    <property type="match status" value="2"/>
</dbReference>
<sequence>MLFKSKTVATVLAVLILDFTDARQTASIFNPFATTFNPVVTVATSASVTPTTSVFNPFGTVASTFNLFNTAVSSSNEATILTSGGFPIFSTIQFPSTIPDTTTVSSTDLPTFTIDTSTSELSTSEFSSTSTTVSFITITSTEDITTTSTEDITTTTTEDITTTTTVADNTTLTAVVNGPYTAVQFIPQTFSADGSSANAQFYIWTFGDEIPGRTNTTVVLGTEVSHTYTEAGIFDVCLIVEVDGERSDADCTEVDVAVGVTVAEETTTTSSTSTTSSTTTTTTTEFVTGVVPGVTVDIENTEGTGTNTLTTDTLATATVDPLDTVTKTSLTTTNVATVVVTTLEPSDGVDGESGFFVDFSGLFGSDEESETPIDLSGLQADAGGPYYGSVGVNIEFDASLTTPGGDGDLQDLSFQWRFGDETATTPSTVVNGSTVVDHTYLAVNEYRVCLTVIQGDGASVDCTTAFIEANEEIVTAERAENLLTEFNEEDWDEVGTGFSVANGVLLAEVNGGGYQEVKLNQTRTGQLFLQCFTTAFDYSAFTDEQSLPVLRVMVFYEDQLETVENFSFRAPESSEGGETLSYVINPALPVKNATVYALHIGDVGQSTFEDIFFGPVVLF</sequence>
<name>A0A0L0FKC8_9EUKA</name>
<dbReference type="Pfam" id="PF18911">
    <property type="entry name" value="PKD_4"/>
    <property type="match status" value="2"/>
</dbReference>
<evidence type="ECO:0000313" key="3">
    <source>
        <dbReference type="EMBL" id="KNC77229.1"/>
    </source>
</evidence>
<feature type="chain" id="PRO_5005538727" description="PKD domain-containing protein" evidence="1">
    <location>
        <begin position="23"/>
        <end position="619"/>
    </location>
</feature>
<dbReference type="PROSITE" id="PS50093">
    <property type="entry name" value="PKD"/>
    <property type="match status" value="2"/>
</dbReference>
<accession>A0A0L0FKC8</accession>
<dbReference type="Gene3D" id="2.60.40.10">
    <property type="entry name" value="Immunoglobulins"/>
    <property type="match status" value="2"/>
</dbReference>
<dbReference type="InterPro" id="IPR022409">
    <property type="entry name" value="PKD/Chitinase_dom"/>
</dbReference>
<dbReference type="RefSeq" id="XP_014151131.1">
    <property type="nucleotide sequence ID" value="XM_014295656.1"/>
</dbReference>
<dbReference type="STRING" id="667725.A0A0L0FKC8"/>
<feature type="domain" description="PKD" evidence="2">
    <location>
        <begin position="171"/>
        <end position="240"/>
    </location>
</feature>
<feature type="signal peptide" evidence="1">
    <location>
        <begin position="1"/>
        <end position="22"/>
    </location>
</feature>
<dbReference type="Proteomes" id="UP000054560">
    <property type="component" value="Unassembled WGS sequence"/>
</dbReference>
<keyword evidence="1" id="KW-0732">Signal</keyword>
<dbReference type="SMART" id="SM00089">
    <property type="entry name" value="PKD"/>
    <property type="match status" value="2"/>
</dbReference>
<gene>
    <name evidence="3" type="ORF">SARC_10306</name>
</gene>
<dbReference type="AlphaFoldDB" id="A0A0L0FKC8"/>
<evidence type="ECO:0000259" key="2">
    <source>
        <dbReference type="PROSITE" id="PS50093"/>
    </source>
</evidence>
<evidence type="ECO:0000256" key="1">
    <source>
        <dbReference type="SAM" id="SignalP"/>
    </source>
</evidence>
<dbReference type="InterPro" id="IPR000601">
    <property type="entry name" value="PKD_dom"/>
</dbReference>
<dbReference type="InterPro" id="IPR035986">
    <property type="entry name" value="PKD_dom_sf"/>
</dbReference>
<dbReference type="InterPro" id="IPR013783">
    <property type="entry name" value="Ig-like_fold"/>
</dbReference>
<organism evidence="3 4">
    <name type="scientific">Sphaeroforma arctica JP610</name>
    <dbReference type="NCBI Taxonomy" id="667725"/>
    <lineage>
        <taxon>Eukaryota</taxon>
        <taxon>Ichthyosporea</taxon>
        <taxon>Ichthyophonida</taxon>
        <taxon>Sphaeroforma</taxon>
    </lineage>
</organism>
<dbReference type="GeneID" id="25910810"/>
<feature type="domain" description="PKD" evidence="2">
    <location>
        <begin position="411"/>
        <end position="459"/>
    </location>
</feature>
<protein>
    <recommendedName>
        <fullName evidence="2">PKD domain-containing protein</fullName>
    </recommendedName>
</protein>
<evidence type="ECO:0000313" key="4">
    <source>
        <dbReference type="Proteomes" id="UP000054560"/>
    </source>
</evidence>
<dbReference type="SUPFAM" id="SSF49299">
    <property type="entry name" value="PKD domain"/>
    <property type="match status" value="2"/>
</dbReference>
<proteinExistence type="predicted"/>
<reference evidence="3 4" key="1">
    <citation type="submission" date="2011-02" db="EMBL/GenBank/DDBJ databases">
        <title>The Genome Sequence of Sphaeroforma arctica JP610.</title>
        <authorList>
            <consortium name="The Broad Institute Genome Sequencing Platform"/>
            <person name="Russ C."/>
            <person name="Cuomo C."/>
            <person name="Young S.K."/>
            <person name="Zeng Q."/>
            <person name="Gargeya S."/>
            <person name="Alvarado L."/>
            <person name="Berlin A."/>
            <person name="Chapman S.B."/>
            <person name="Chen Z."/>
            <person name="Freedman E."/>
            <person name="Gellesch M."/>
            <person name="Goldberg J."/>
            <person name="Griggs A."/>
            <person name="Gujja S."/>
            <person name="Heilman E."/>
            <person name="Heiman D."/>
            <person name="Howarth C."/>
            <person name="Mehta T."/>
            <person name="Neiman D."/>
            <person name="Pearson M."/>
            <person name="Roberts A."/>
            <person name="Saif S."/>
            <person name="Shea T."/>
            <person name="Shenoy N."/>
            <person name="Sisk P."/>
            <person name="Stolte C."/>
            <person name="Sykes S."/>
            <person name="White J."/>
            <person name="Yandava C."/>
            <person name="Burger G."/>
            <person name="Gray M.W."/>
            <person name="Holland P.W.H."/>
            <person name="King N."/>
            <person name="Lang F.B.F."/>
            <person name="Roger A.J."/>
            <person name="Ruiz-Trillo I."/>
            <person name="Haas B."/>
            <person name="Nusbaum C."/>
            <person name="Birren B."/>
        </authorList>
    </citation>
    <scope>NUCLEOTIDE SEQUENCE [LARGE SCALE GENOMIC DNA]</scope>
    <source>
        <strain evidence="3 4">JP610</strain>
    </source>
</reference>
<keyword evidence="4" id="KW-1185">Reference proteome</keyword>
<dbReference type="EMBL" id="KQ242798">
    <property type="protein sequence ID" value="KNC77229.1"/>
    <property type="molecule type" value="Genomic_DNA"/>
</dbReference>